<dbReference type="InterPro" id="IPR007951">
    <property type="entry name" value="KRTAP_PMG"/>
</dbReference>
<gene>
    <name evidence="6" type="primary">KRTAP27-1</name>
</gene>
<comment type="similarity">
    <text evidence="3 4">Belongs to the PMG family.</text>
</comment>
<dbReference type="InterPro" id="IPR007659">
    <property type="entry name" value="Keratin_matx"/>
</dbReference>
<keyword evidence="2 4" id="KW-0416">Keratin</keyword>
<protein>
    <recommendedName>
        <fullName evidence="4">Keratin-associated protein</fullName>
    </recommendedName>
</protein>
<comment type="subunit">
    <text evidence="4">Interacts with hair keratins.</text>
</comment>
<evidence type="ECO:0000256" key="4">
    <source>
        <dbReference type="RuleBase" id="RU369044"/>
    </source>
</evidence>
<dbReference type="GO" id="GO:0005829">
    <property type="term" value="C:cytosol"/>
    <property type="evidence" value="ECO:0007669"/>
    <property type="project" value="UniProtKB-ARBA"/>
</dbReference>
<keyword evidence="1" id="KW-0677">Repeat</keyword>
<accession>A0A6I9ID47</accession>
<dbReference type="OrthoDB" id="9832400at2759"/>
<name>A0A6I9ID47_VICPA</name>
<dbReference type="InParanoid" id="A0A6I9ID47"/>
<evidence type="ECO:0000256" key="3">
    <source>
        <dbReference type="ARBA" id="ARBA00034495"/>
    </source>
</evidence>
<evidence type="ECO:0000313" key="5">
    <source>
        <dbReference type="Proteomes" id="UP001652581"/>
    </source>
</evidence>
<evidence type="ECO:0000313" key="6">
    <source>
        <dbReference type="RefSeq" id="XP_006209854.2"/>
    </source>
</evidence>
<dbReference type="GO" id="GO:0045095">
    <property type="term" value="C:keratin filament"/>
    <property type="evidence" value="ECO:0007669"/>
    <property type="project" value="UniProtKB-UniRule"/>
</dbReference>
<reference evidence="5" key="1">
    <citation type="submission" date="2025-05" db="UniProtKB">
        <authorList>
            <consortium name="RefSeq"/>
        </authorList>
    </citation>
    <scope>NUCLEOTIDE SEQUENCE [LARGE SCALE GENOMIC DNA]</scope>
</reference>
<dbReference type="Proteomes" id="UP001652581">
    <property type="component" value="Chromosome 1"/>
</dbReference>
<dbReference type="PANTHER" id="PTHR23260">
    <property type="entry name" value="KERATIN ASSOCIATED PROTEIN 3-3-RELATED"/>
    <property type="match status" value="1"/>
</dbReference>
<reference evidence="6" key="2">
    <citation type="submission" date="2025-08" db="UniProtKB">
        <authorList>
            <consortium name="RefSeq"/>
        </authorList>
    </citation>
    <scope>IDENTIFICATION</scope>
</reference>
<comment type="function">
    <text evidence="4">In the hair cortex, hair keratin intermediate filaments are embedded in an interfilamentous matrix, consisting of hair keratin-associated proteins (KRTAP), which are essential for the formation of a rigid and resistant hair shaft through their extensive disulfide bond cross-linking with abundant cysteine residues of hair keratins. The matrix proteins include the high-sulfur and high-glycine-tyrosine keratins.</text>
</comment>
<dbReference type="PANTHER" id="PTHR23260:SF8">
    <property type="entry name" value="KERATIN-ASSOCIATED PROTEIN"/>
    <property type="match status" value="1"/>
</dbReference>
<evidence type="ECO:0000256" key="2">
    <source>
        <dbReference type="ARBA" id="ARBA00022744"/>
    </source>
</evidence>
<proteinExistence type="inferred from homology"/>
<dbReference type="RefSeq" id="XP_006209854.2">
    <property type="nucleotide sequence ID" value="XM_006209792.4"/>
</dbReference>
<evidence type="ECO:0000256" key="1">
    <source>
        <dbReference type="ARBA" id="ARBA00022737"/>
    </source>
</evidence>
<dbReference type="KEGG" id="vpc:102533595"/>
<organism evidence="5 6">
    <name type="scientific">Vicugna pacos</name>
    <name type="common">Alpaca</name>
    <name type="synonym">Lama pacos</name>
    <dbReference type="NCBI Taxonomy" id="30538"/>
    <lineage>
        <taxon>Eukaryota</taxon>
        <taxon>Metazoa</taxon>
        <taxon>Chordata</taxon>
        <taxon>Craniata</taxon>
        <taxon>Vertebrata</taxon>
        <taxon>Euteleostomi</taxon>
        <taxon>Mammalia</taxon>
        <taxon>Eutheria</taxon>
        <taxon>Laurasiatheria</taxon>
        <taxon>Artiodactyla</taxon>
        <taxon>Tylopoda</taxon>
        <taxon>Camelidae</taxon>
        <taxon>Vicugna</taxon>
    </lineage>
</organism>
<dbReference type="GeneID" id="102533595"/>
<dbReference type="GO" id="GO:0005198">
    <property type="term" value="F:structural molecule activity"/>
    <property type="evidence" value="ECO:0007669"/>
    <property type="project" value="InterPro"/>
</dbReference>
<keyword evidence="5" id="KW-1185">Reference proteome</keyword>
<dbReference type="AlphaFoldDB" id="A0A6I9ID47"/>
<dbReference type="CTD" id="643812"/>
<dbReference type="Pfam" id="PF05287">
    <property type="entry name" value="PMG"/>
    <property type="match status" value="1"/>
</dbReference>
<sequence length="206" mass="22059">MTQSHSHPLKSFYSVPPLSAIIHESKAINFADGFFLPSSCHSRTWLLDNFQETCCETTSCKVPSCEQGLSTGDSCVQTACLPRVVQTNCSNSRPCERTPCQSGSSSAVSECVSQPCQSRSSQQMGFVVQSCQPVSNMAKCCPAKTYVSKTCQTVACESSQCQSQSPESSSCSSLVCVAQRPQLLESSSNTYEPTCCVTGGLQLPSE</sequence>